<dbReference type="EMBL" id="FORF01000003">
    <property type="protein sequence ID" value="SFI52759.1"/>
    <property type="molecule type" value="Genomic_DNA"/>
</dbReference>
<gene>
    <name evidence="1" type="ORF">SAMN03080618_00703</name>
</gene>
<name>A0A1I3IXS1_9HYPH</name>
<evidence type="ECO:0000313" key="2">
    <source>
        <dbReference type="Proteomes" id="UP000242763"/>
    </source>
</evidence>
<reference evidence="2" key="1">
    <citation type="submission" date="2016-10" db="EMBL/GenBank/DDBJ databases">
        <authorList>
            <person name="Varghese N."/>
            <person name="Submissions S."/>
        </authorList>
    </citation>
    <scope>NUCLEOTIDE SEQUENCE [LARGE SCALE GENOMIC DNA]</scope>
    <source>
        <strain evidence="2">DSM 21857</strain>
    </source>
</reference>
<dbReference type="AlphaFoldDB" id="A0A1I3IXS1"/>
<dbReference type="RefSeq" id="WP_244523140.1">
    <property type="nucleotide sequence ID" value="NZ_FORF01000003.1"/>
</dbReference>
<accession>A0A1I3IXS1</accession>
<keyword evidence="2" id="KW-1185">Reference proteome</keyword>
<dbReference type="STRING" id="1121003.SAMN03080618_00703"/>
<sequence>MGQATETMRSIRPDLSSVRLRLLAGTALIGFALLAQPSLANDADCAAENCEGQIRGKIHDDARSHDLPVGANTERQRIPDQGSIPFSISVDGAVLETSKPDNAKGDRIVAGEPRQIDRERRTDLDLSSVDIQIKFDGLGATPLLNVATTNMRRSFGPGDAISFLATTNYPDFIERGEIRIYLPDDTSATPHPVAVLPVKPNATADWVMPQTRDEREFLYVLRVYDSKGRYDETAPLTLRRSAVQDTPKLTTDPIAPGMGEDRTAIRNIRVHGGAVTVYGKNVPAGHQVSAFGETVPVDGDDAFVIQRILAPGDHSVDVVVQGTTTEGGLHFSRDIDIPDNDWFYVGLADLTVGKRTGSKDIEAVRPGEYDSVYTKGRLAFYLKGKIKGEYLLTAAADTAEDDLDRIFKNLGARNPRHILRNLDPDDYYPVYGDDSTMIEDAPTNGKFYVRIERGDSHAMWGNFKTNVTGTQFLRNERALYGAQGVYVSPDSTEFGERRTEVSVYAAQPDTLPQRDEFRATGGSSYFLKRQNTISGSQTVTVEIRDPITGRVLERRHLTEGEDYRFDYLQGVILLNRPLSSTSGSIGPVRDGALGGNQVFLIAQYEYEPIATDVDGYSIGGRGQHWLGEHVRVGLTGMQETSGDADQKAGGVDVRLRMSERSYLDAEVAASRGTGFGLSRSYDGGLSQSDSLVSGGAGNTALAWRLKGRLDLRDIDPNAPKGTVGGYFEHQDAGFSTLDGTTATDKRLWGMDADLELAPNMRARLAYDDFSDGTGQTKRQGSSSLEHDLDERWRLSYGLTYTDILSPNAIAAGKSGYNGARLDGGVRLDYRPNDDHLYYAFGQATIDRSNDIDRNDRLGVGTEFKLTDTVGLNGEVSYGTHGLGGLAGLTYDPNANDQYYIAYRLDPDRAYDLNRTFDLAGTDRGDVVAGVRRRINDQLSAYSENSYDLYGQRRSLNQTYGVVYTPDERWTVNGGFEGGLIRDNTIDPVSGLERSDFERYAPSLSMSYKDDERGIASRMRGEARIEDSEDGTRDQNTYLFAGGLLWKTSENWRAMINVDAVWSDTQSSVTSYQDTRYAETSLGWAYRPVDNDRLNALFKYTWLYDLPGNGQRVSGATGEMYAPAQRSHILSADFTYDLVPWLSVGAKYGVRLAEVKYRTDAVGYPFETEWQRSSAHLGIIRADLHIVRKWDLLLEGRILHSPEAKTTDFGALAAVYRHVGDNFKVGIGYNFGRFSDDLRDLTMDDRGLFLNVVGKF</sequence>
<evidence type="ECO:0000313" key="1">
    <source>
        <dbReference type="EMBL" id="SFI52759.1"/>
    </source>
</evidence>
<dbReference type="Proteomes" id="UP000242763">
    <property type="component" value="Unassembled WGS sequence"/>
</dbReference>
<proteinExistence type="predicted"/>
<organism evidence="1 2">
    <name type="scientific">Aquamicrobium aerolatum DSM 21857</name>
    <dbReference type="NCBI Taxonomy" id="1121003"/>
    <lineage>
        <taxon>Bacteria</taxon>
        <taxon>Pseudomonadati</taxon>
        <taxon>Pseudomonadota</taxon>
        <taxon>Alphaproteobacteria</taxon>
        <taxon>Hyphomicrobiales</taxon>
        <taxon>Phyllobacteriaceae</taxon>
        <taxon>Aerobium</taxon>
    </lineage>
</organism>
<protein>
    <submittedName>
        <fullName evidence="1">Long-chain fatty acid transport protein</fullName>
    </submittedName>
</protein>